<sequence>MKEPSKEPELDDWWTVNSMIVSWILNTIEPTLRSTITHTEVAKKLWDDIKERFLVGNGPRVHQLKSKLAECKQRGMTLLSYYGKLKLIWVELANYEQYPIYSCEGCTCELEAKLNKKREEERLHQFLMGLDDTIYGSVRSNILSIDPLPPLNRAYSLVVQEERVQTITRRKEGHGEPIAFAVQGGDRTSRILIGAGEQRGGLYYFREIEFTRALQTVAKGIVDLWHQRAYASEQPIREEDSINGQIVETKEEPVDSVAPEERGVAGAEPQLGRGHRQRQLSTRLKDYVIHTTQVLHPSVRPLARSLGHMQSSGSLYPIARYVNYDKFSLRHCAFLAAITAGVELNSFAEAIKDKKWREAMQQEIHALENNGTWIVEPLPVGKRAIGCKWVYKIKYQADGTVERYKARLVILGNKQVKGIDYKEMFAPVAKLVTVRTFLAAAAARK</sequence>
<dbReference type="EMBL" id="CM039176">
    <property type="protein sequence ID" value="KAH9717744.1"/>
    <property type="molecule type" value="Genomic_DNA"/>
</dbReference>
<evidence type="ECO:0000313" key="1">
    <source>
        <dbReference type="EMBL" id="KAH9717744.1"/>
    </source>
</evidence>
<reference evidence="2" key="1">
    <citation type="journal article" date="2023" name="Hortic. Res.">
        <title>A chromosome-level phased genome enabling allele-level studies in sweet orange: a case study on citrus Huanglongbing tolerance.</title>
        <authorList>
            <person name="Wu B."/>
            <person name="Yu Q."/>
            <person name="Deng Z."/>
            <person name="Duan Y."/>
            <person name="Luo F."/>
            <person name="Gmitter F. Jr."/>
        </authorList>
    </citation>
    <scope>NUCLEOTIDE SEQUENCE [LARGE SCALE GENOMIC DNA]</scope>
    <source>
        <strain evidence="2">cv. Valencia</strain>
    </source>
</reference>
<accession>A0ACB8JIL2</accession>
<evidence type="ECO:0000313" key="2">
    <source>
        <dbReference type="Proteomes" id="UP000829398"/>
    </source>
</evidence>
<gene>
    <name evidence="1" type="ORF">KPL71_021944</name>
</gene>
<comment type="caution">
    <text evidence="1">The sequence shown here is derived from an EMBL/GenBank/DDBJ whole genome shotgun (WGS) entry which is preliminary data.</text>
</comment>
<name>A0ACB8JIL2_CITSI</name>
<dbReference type="Proteomes" id="UP000829398">
    <property type="component" value="Chromosome 7"/>
</dbReference>
<protein>
    <submittedName>
        <fullName evidence="1">Retrotran gag 3 domain-containing protein</fullName>
    </submittedName>
</protein>
<keyword evidence="2" id="KW-1185">Reference proteome</keyword>
<proteinExistence type="predicted"/>
<organism evidence="1 2">
    <name type="scientific">Citrus sinensis</name>
    <name type="common">Sweet orange</name>
    <name type="synonym">Citrus aurantium var. sinensis</name>
    <dbReference type="NCBI Taxonomy" id="2711"/>
    <lineage>
        <taxon>Eukaryota</taxon>
        <taxon>Viridiplantae</taxon>
        <taxon>Streptophyta</taxon>
        <taxon>Embryophyta</taxon>
        <taxon>Tracheophyta</taxon>
        <taxon>Spermatophyta</taxon>
        <taxon>Magnoliopsida</taxon>
        <taxon>eudicotyledons</taxon>
        <taxon>Gunneridae</taxon>
        <taxon>Pentapetalae</taxon>
        <taxon>rosids</taxon>
        <taxon>malvids</taxon>
        <taxon>Sapindales</taxon>
        <taxon>Rutaceae</taxon>
        <taxon>Aurantioideae</taxon>
        <taxon>Citrus</taxon>
    </lineage>
</organism>